<accession>A0A7W6WMH8</accession>
<dbReference type="Pfam" id="PF10074">
    <property type="entry name" value="RovC_DNA-bd"/>
    <property type="match status" value="1"/>
</dbReference>
<proteinExistence type="predicted"/>
<protein>
    <recommendedName>
        <fullName evidence="1">T6SS Transcription factor RovC-like DNA binding domain-containing protein</fullName>
    </recommendedName>
</protein>
<comment type="caution">
    <text evidence="2">The sequence shown here is derived from an EMBL/GenBank/DDBJ whole genome shotgun (WGS) entry which is preliminary data.</text>
</comment>
<dbReference type="EMBL" id="JACIGI010000071">
    <property type="protein sequence ID" value="MBB4287954.1"/>
    <property type="molecule type" value="Genomic_DNA"/>
</dbReference>
<keyword evidence="3" id="KW-1185">Reference proteome</keyword>
<evidence type="ECO:0000313" key="2">
    <source>
        <dbReference type="EMBL" id="MBB4287954.1"/>
    </source>
</evidence>
<sequence length="196" mass="21845">MAEERPLIGGCDFPVDPDIAAPSAHVFWRPEIASAVVTLVAALPDLGLRSLSFADNIADLRTDDRGLFWMRLQNGAVLVGADTDTDAESLGVLIPLDEDWPIRVAAADRLRRRLIERTADPPLTRQQRERLKRALRTVDGRRDGASYRTVATVFFGARRVAEEPWKTSSLKAQVARRAAHGRMLINHGYIRLLKGR</sequence>
<dbReference type="AlphaFoldDB" id="A0A7W6WMH8"/>
<name>A0A7W6WMH8_9PROT</name>
<feature type="domain" description="T6SS Transcription factor RovC-like DNA binding" evidence="1">
    <location>
        <begin position="93"/>
        <end position="194"/>
    </location>
</feature>
<evidence type="ECO:0000259" key="1">
    <source>
        <dbReference type="Pfam" id="PF10074"/>
    </source>
</evidence>
<reference evidence="2 3" key="1">
    <citation type="submission" date="2020-08" db="EMBL/GenBank/DDBJ databases">
        <title>Genome sequencing of Purple Non-Sulfur Bacteria from various extreme environments.</title>
        <authorList>
            <person name="Mayer M."/>
        </authorList>
    </citation>
    <scope>NUCLEOTIDE SEQUENCE [LARGE SCALE GENOMIC DNA]</scope>
    <source>
        <strain evidence="2 3">JA135</strain>
    </source>
</reference>
<dbReference type="Proteomes" id="UP000555728">
    <property type="component" value="Unassembled WGS sequence"/>
</dbReference>
<dbReference type="InterPro" id="IPR018754">
    <property type="entry name" value="RovC-like_DNA-bd"/>
</dbReference>
<gene>
    <name evidence="2" type="ORF">GGD88_003721</name>
</gene>
<dbReference type="RefSeq" id="WP_184438209.1">
    <property type="nucleotide sequence ID" value="NZ_JACIGI010000071.1"/>
</dbReference>
<organism evidence="2 3">
    <name type="scientific">Roseospira goensis</name>
    <dbReference type="NCBI Taxonomy" id="391922"/>
    <lineage>
        <taxon>Bacteria</taxon>
        <taxon>Pseudomonadati</taxon>
        <taxon>Pseudomonadota</taxon>
        <taxon>Alphaproteobacteria</taxon>
        <taxon>Rhodospirillales</taxon>
        <taxon>Rhodospirillaceae</taxon>
        <taxon>Roseospira</taxon>
    </lineage>
</organism>
<evidence type="ECO:0000313" key="3">
    <source>
        <dbReference type="Proteomes" id="UP000555728"/>
    </source>
</evidence>